<dbReference type="EMBL" id="JAAXOP010000021">
    <property type="protein sequence ID" value="NKY53870.1"/>
    <property type="molecule type" value="Genomic_DNA"/>
</dbReference>
<dbReference type="RefSeq" id="WP_168436191.1">
    <property type="nucleotide sequence ID" value="NZ_JAAXOP010000021.1"/>
</dbReference>
<evidence type="ECO:0000259" key="10">
    <source>
        <dbReference type="PROSITE" id="PS50109"/>
    </source>
</evidence>
<feature type="compositionally biased region" description="Pro residues" evidence="8">
    <location>
        <begin position="677"/>
        <end position="693"/>
    </location>
</feature>
<dbReference type="InterPro" id="IPR036890">
    <property type="entry name" value="HATPase_C_sf"/>
</dbReference>
<dbReference type="InterPro" id="IPR050428">
    <property type="entry name" value="TCS_sensor_his_kinase"/>
</dbReference>
<feature type="transmembrane region" description="Helical" evidence="9">
    <location>
        <begin position="12"/>
        <end position="35"/>
    </location>
</feature>
<evidence type="ECO:0000256" key="6">
    <source>
        <dbReference type="ARBA" id="ARBA00022777"/>
    </source>
</evidence>
<keyword evidence="12" id="KW-1185">Reference proteome</keyword>
<dbReference type="PANTHER" id="PTHR45436">
    <property type="entry name" value="SENSOR HISTIDINE KINASE YKOH"/>
    <property type="match status" value="1"/>
</dbReference>
<sequence length="839" mass="90271">MLKASLSIRTRVLAIALIPSLALLGIGVGTAGYLVREGQQSEDWAAINRDATSHAREVVSAVEQERMLSLWHLSGEQNDPAALNAVRARLDTAFEKLQTYENQLEDSPGGNIGADTGGFDTLKKRLPQIRGAIDAGAMSLADTYAVYNRILDAVAVGTNLIMSTAPDATVALELVSGLRTLHAMEGMSRSAALTPAELRGGPQSDALRDDYRNLVGYYRTELPQLAADLTGDPAADKLQAVLTSPEWQQVAAMENYLIRPPAPDKYGDVAAPPMSFADWRTAQEKLSEEVISAWGYLNDHANQMAVDDGKRTATASLWAGAGVLALAIVAFLLSLWLANRLIGRLERLRRETLALAQDDLPETMRKVSAGEHVDTEAGKLDFGDDEIGSVANAFNRAHTAAVSAAITEARTREGVRAVFLNIAHRSQMVVHRQLEILDEAEQRQEDPTLLETFFRLDHLATRERRNAENLIILGGGEPGRQWRRPVPLMELVRSAVGETLDYARVRAHRMPQVFIVGNVVADLIHLLAELVDNATSFSPPQSRVEVSSNVVGKGVAIEISDQGMGMPPEELERANEMLRNPPDFGVATLSANSRLGLFVVAQLGVRHGISVRLAESEYGGIRAIVLVPTTVVATDAPVSDHVPERFGGRREALMTSEMPALGSSESAAAATGVATLAPPPPAPGAVRPQPPALPSQAQAWSESGGPRAWADSVGSEQTGTLPGAEPTGRHVARPRHERATPATEPESRTGSRPAPGTGGRPPLPRRRRQASLAPELAHDPEPDASAEPDGQQRARSAEQARDLMSAIENGTRQGRRSQSQPGHPIGDEQEGEGDFFQRR</sequence>
<feature type="compositionally biased region" description="Basic and acidic residues" evidence="8">
    <location>
        <begin position="790"/>
        <end position="801"/>
    </location>
</feature>
<dbReference type="GO" id="GO:0000160">
    <property type="term" value="P:phosphorelay signal transduction system"/>
    <property type="evidence" value="ECO:0007669"/>
    <property type="project" value="TreeGrafter"/>
</dbReference>
<evidence type="ECO:0000256" key="7">
    <source>
        <dbReference type="ARBA" id="ARBA00022989"/>
    </source>
</evidence>
<keyword evidence="3" id="KW-0597">Phosphoprotein</keyword>
<evidence type="ECO:0000256" key="8">
    <source>
        <dbReference type="SAM" id="MobiDB-lite"/>
    </source>
</evidence>
<comment type="caution">
    <text evidence="11">The sequence shown here is derived from an EMBL/GenBank/DDBJ whole genome shotgun (WGS) entry which is preliminary data.</text>
</comment>
<feature type="domain" description="Histidine kinase" evidence="10">
    <location>
        <begin position="523"/>
        <end position="631"/>
    </location>
</feature>
<reference evidence="11 12" key="1">
    <citation type="submission" date="2020-04" db="EMBL/GenBank/DDBJ databases">
        <title>MicrobeNet Type strains.</title>
        <authorList>
            <person name="Nicholson A.C."/>
        </authorList>
    </citation>
    <scope>NUCLEOTIDE SEQUENCE [LARGE SCALE GENOMIC DNA]</scope>
    <source>
        <strain evidence="11 12">JCM 12354</strain>
    </source>
</reference>
<evidence type="ECO:0000256" key="2">
    <source>
        <dbReference type="ARBA" id="ARBA00012438"/>
    </source>
</evidence>
<dbReference type="Pfam" id="PF08376">
    <property type="entry name" value="NIT"/>
    <property type="match status" value="1"/>
</dbReference>
<dbReference type="InterPro" id="IPR013587">
    <property type="entry name" value="Nitrate/nitrite_sensing"/>
</dbReference>
<keyword evidence="4" id="KW-0808">Transferase</keyword>
<evidence type="ECO:0000256" key="9">
    <source>
        <dbReference type="SAM" id="Phobius"/>
    </source>
</evidence>
<evidence type="ECO:0000313" key="12">
    <source>
        <dbReference type="Proteomes" id="UP000565711"/>
    </source>
</evidence>
<dbReference type="EC" id="2.7.13.3" evidence="2"/>
<dbReference type="PROSITE" id="PS50109">
    <property type="entry name" value="HIS_KIN"/>
    <property type="match status" value="1"/>
</dbReference>
<evidence type="ECO:0000256" key="1">
    <source>
        <dbReference type="ARBA" id="ARBA00000085"/>
    </source>
</evidence>
<dbReference type="InterPro" id="IPR003594">
    <property type="entry name" value="HATPase_dom"/>
</dbReference>
<dbReference type="PANTHER" id="PTHR45436:SF5">
    <property type="entry name" value="SENSOR HISTIDINE KINASE TRCS"/>
    <property type="match status" value="1"/>
</dbReference>
<dbReference type="GO" id="GO:0004673">
    <property type="term" value="F:protein histidine kinase activity"/>
    <property type="evidence" value="ECO:0007669"/>
    <property type="project" value="UniProtKB-EC"/>
</dbReference>
<dbReference type="InterPro" id="IPR005467">
    <property type="entry name" value="His_kinase_dom"/>
</dbReference>
<feature type="transmembrane region" description="Helical" evidence="9">
    <location>
        <begin position="317"/>
        <end position="338"/>
    </location>
</feature>
<keyword evidence="5 9" id="KW-0812">Transmembrane</keyword>
<keyword evidence="9" id="KW-0472">Membrane</keyword>
<protein>
    <recommendedName>
        <fullName evidence="2">histidine kinase</fullName>
        <ecNumber evidence="2">2.7.13.3</ecNumber>
    </recommendedName>
</protein>
<gene>
    <name evidence="11" type="ORF">HGA08_27110</name>
</gene>
<feature type="region of interest" description="Disordered" evidence="8">
    <location>
        <begin position="661"/>
        <end position="839"/>
    </location>
</feature>
<comment type="catalytic activity">
    <reaction evidence="1">
        <text>ATP + protein L-histidine = ADP + protein N-phospho-L-histidine.</text>
        <dbReference type="EC" id="2.7.13.3"/>
    </reaction>
</comment>
<accession>A0A846Y7M5</accession>
<dbReference type="Gene3D" id="3.30.565.10">
    <property type="entry name" value="Histidine kinase-like ATPase, C-terminal domain"/>
    <property type="match status" value="1"/>
</dbReference>
<dbReference type="SUPFAM" id="SSF55874">
    <property type="entry name" value="ATPase domain of HSP90 chaperone/DNA topoisomerase II/histidine kinase"/>
    <property type="match status" value="1"/>
</dbReference>
<dbReference type="GO" id="GO:0005886">
    <property type="term" value="C:plasma membrane"/>
    <property type="evidence" value="ECO:0007669"/>
    <property type="project" value="TreeGrafter"/>
</dbReference>
<dbReference type="Pfam" id="PF02518">
    <property type="entry name" value="HATPase_c"/>
    <property type="match status" value="1"/>
</dbReference>
<dbReference type="CDD" id="cd00075">
    <property type="entry name" value="HATPase"/>
    <property type="match status" value="1"/>
</dbReference>
<evidence type="ECO:0000313" key="11">
    <source>
        <dbReference type="EMBL" id="NKY53870.1"/>
    </source>
</evidence>
<evidence type="ECO:0000256" key="4">
    <source>
        <dbReference type="ARBA" id="ARBA00022679"/>
    </source>
</evidence>
<evidence type="ECO:0000256" key="3">
    <source>
        <dbReference type="ARBA" id="ARBA00022553"/>
    </source>
</evidence>
<keyword evidence="7 9" id="KW-1133">Transmembrane helix</keyword>
<proteinExistence type="predicted"/>
<dbReference type="AlphaFoldDB" id="A0A846Y7M5"/>
<dbReference type="Gene3D" id="6.10.340.10">
    <property type="match status" value="1"/>
</dbReference>
<feature type="compositionally biased region" description="Low complexity" evidence="8">
    <location>
        <begin position="661"/>
        <end position="676"/>
    </location>
</feature>
<organism evidence="11 12">
    <name type="scientific">Nocardia vermiculata</name>
    <dbReference type="NCBI Taxonomy" id="257274"/>
    <lineage>
        <taxon>Bacteria</taxon>
        <taxon>Bacillati</taxon>
        <taxon>Actinomycetota</taxon>
        <taxon>Actinomycetes</taxon>
        <taxon>Mycobacteriales</taxon>
        <taxon>Nocardiaceae</taxon>
        <taxon>Nocardia</taxon>
    </lineage>
</organism>
<keyword evidence="6" id="KW-0418">Kinase</keyword>
<feature type="compositionally biased region" description="Polar residues" evidence="8">
    <location>
        <begin position="808"/>
        <end position="821"/>
    </location>
</feature>
<evidence type="ECO:0000256" key="5">
    <source>
        <dbReference type="ARBA" id="ARBA00022692"/>
    </source>
</evidence>
<dbReference type="SMART" id="SM00387">
    <property type="entry name" value="HATPase_c"/>
    <property type="match status" value="1"/>
</dbReference>
<dbReference type="Proteomes" id="UP000565711">
    <property type="component" value="Unassembled WGS sequence"/>
</dbReference>
<name>A0A846Y7M5_9NOCA</name>